<evidence type="ECO:0000313" key="2">
    <source>
        <dbReference type="EMBL" id="HIS75982.1"/>
    </source>
</evidence>
<evidence type="ECO:0000259" key="1">
    <source>
        <dbReference type="Pfam" id="PF01208"/>
    </source>
</evidence>
<feature type="domain" description="Uroporphyrinogen decarboxylase (URO-D)" evidence="1">
    <location>
        <begin position="177"/>
        <end position="364"/>
    </location>
</feature>
<name>A0A9D1JZQ9_9FIRM</name>
<reference evidence="2" key="1">
    <citation type="submission" date="2020-10" db="EMBL/GenBank/DDBJ databases">
        <authorList>
            <person name="Gilroy R."/>
        </authorList>
    </citation>
    <scope>NUCLEOTIDE SEQUENCE</scope>
    <source>
        <strain evidence="2">CHK199-13235</strain>
    </source>
</reference>
<organism evidence="2 3">
    <name type="scientific">Candidatus Merdivicinus excrementipullorum</name>
    <dbReference type="NCBI Taxonomy" id="2840867"/>
    <lineage>
        <taxon>Bacteria</taxon>
        <taxon>Bacillati</taxon>
        <taxon>Bacillota</taxon>
        <taxon>Clostridia</taxon>
        <taxon>Eubacteriales</taxon>
        <taxon>Oscillospiraceae</taxon>
        <taxon>Oscillospiraceae incertae sedis</taxon>
        <taxon>Candidatus Merdivicinus</taxon>
    </lineage>
</organism>
<dbReference type="GO" id="GO:0006779">
    <property type="term" value="P:porphyrin-containing compound biosynthetic process"/>
    <property type="evidence" value="ECO:0007669"/>
    <property type="project" value="InterPro"/>
</dbReference>
<dbReference type="InterPro" id="IPR038071">
    <property type="entry name" value="UROD/MetE-like_sf"/>
</dbReference>
<proteinExistence type="predicted"/>
<dbReference type="SUPFAM" id="SSF51726">
    <property type="entry name" value="UROD/MetE-like"/>
    <property type="match status" value="1"/>
</dbReference>
<dbReference type="Gene3D" id="3.20.20.210">
    <property type="match status" value="1"/>
</dbReference>
<dbReference type="GO" id="GO:0004853">
    <property type="term" value="F:uroporphyrinogen decarboxylase activity"/>
    <property type="evidence" value="ECO:0007669"/>
    <property type="project" value="InterPro"/>
</dbReference>
<dbReference type="AlphaFoldDB" id="A0A9D1JZQ9"/>
<reference evidence="2" key="2">
    <citation type="journal article" date="2021" name="PeerJ">
        <title>Extensive microbial diversity within the chicken gut microbiome revealed by metagenomics and culture.</title>
        <authorList>
            <person name="Gilroy R."/>
            <person name="Ravi A."/>
            <person name="Getino M."/>
            <person name="Pursley I."/>
            <person name="Horton D.L."/>
            <person name="Alikhan N.F."/>
            <person name="Baker D."/>
            <person name="Gharbi K."/>
            <person name="Hall N."/>
            <person name="Watson M."/>
            <person name="Adriaenssens E.M."/>
            <person name="Foster-Nyarko E."/>
            <person name="Jarju S."/>
            <person name="Secka A."/>
            <person name="Antonio M."/>
            <person name="Oren A."/>
            <person name="Chaudhuri R.R."/>
            <person name="La Ragione R."/>
            <person name="Hildebrand F."/>
            <person name="Pallen M.J."/>
        </authorList>
    </citation>
    <scope>NUCLEOTIDE SEQUENCE</scope>
    <source>
        <strain evidence="2">CHK199-13235</strain>
    </source>
</reference>
<dbReference type="Pfam" id="PF01208">
    <property type="entry name" value="URO-D"/>
    <property type="match status" value="1"/>
</dbReference>
<dbReference type="EMBL" id="DVJP01000030">
    <property type="protein sequence ID" value="HIS75982.1"/>
    <property type="molecule type" value="Genomic_DNA"/>
</dbReference>
<dbReference type="Proteomes" id="UP000824002">
    <property type="component" value="Unassembled WGS sequence"/>
</dbReference>
<gene>
    <name evidence="2" type="ORF">IAB51_04135</name>
</gene>
<protein>
    <recommendedName>
        <fullName evidence="1">Uroporphyrinogen decarboxylase (URO-D) domain-containing protein</fullName>
    </recommendedName>
</protein>
<comment type="caution">
    <text evidence="2">The sequence shown here is derived from an EMBL/GenBank/DDBJ whole genome shotgun (WGS) entry which is preliminary data.</text>
</comment>
<accession>A0A9D1JZQ9</accession>
<evidence type="ECO:0000313" key="3">
    <source>
        <dbReference type="Proteomes" id="UP000824002"/>
    </source>
</evidence>
<dbReference type="InterPro" id="IPR000257">
    <property type="entry name" value="Uroporphyrinogen_deCOase"/>
</dbReference>
<sequence length="385" mass="44681">MTRKENAEAFLRGNKAEFIGLYESFWPETIQNWQAQGHLTKSDPETGAQVSISPTEYFGLDIVGTSGFIDHLPYRRVREILEETDEWYTYRNGAGAVFKLWKNHSGTPEHIDFRMTERKIWDEEYRQHLLSVDDERLGIEGVREAIQYCKDKDAFTTTHQLCLWETLRESAGDVAMFENLLLDPDWIHDFNRVYTDFYIAHLDRLFELTEQPQGAFLYDDLGYKNGLFCSLKVLRELYLPYYQEIVNYFHKRNMPVIFHSCGNIEAALPFFAEMGIDALNPMEVKAGCDVVRFAEKHHGDFAFVGGLDVRVLEDGDHAAIKKETLRILNGMKAVGARYFFGTDHSVTPNVKFEDYVYAVETYRENMNYRTAFSNQRYADTSGCLN</sequence>